<dbReference type="Pfam" id="PF13370">
    <property type="entry name" value="Fer4_13"/>
    <property type="match status" value="1"/>
</dbReference>
<evidence type="ECO:0000256" key="2">
    <source>
        <dbReference type="ARBA" id="ARBA00022723"/>
    </source>
</evidence>
<dbReference type="SUPFAM" id="SSF54862">
    <property type="entry name" value="4Fe-4S ferredoxins"/>
    <property type="match status" value="1"/>
</dbReference>
<keyword evidence="4 6" id="KW-0408">Iron</keyword>
<protein>
    <recommendedName>
        <fullName evidence="6">Ferredoxin</fullName>
    </recommendedName>
</protein>
<gene>
    <name evidence="8" type="ORF">H9X83_02040</name>
</gene>
<keyword evidence="3 6" id="KW-0249">Electron transport</keyword>
<evidence type="ECO:0000256" key="5">
    <source>
        <dbReference type="ARBA" id="ARBA00023014"/>
    </source>
</evidence>
<dbReference type="InterPro" id="IPR001080">
    <property type="entry name" value="3Fe4S_ferredoxin"/>
</dbReference>
<dbReference type="PRINTS" id="PR00352">
    <property type="entry name" value="3FE4SFRDOXIN"/>
</dbReference>
<keyword evidence="1 6" id="KW-0813">Transport</keyword>
<dbReference type="RefSeq" id="WP_205133134.1">
    <property type="nucleotide sequence ID" value="NZ_JACSNT010000004.1"/>
</dbReference>
<evidence type="ECO:0000256" key="3">
    <source>
        <dbReference type="ARBA" id="ARBA00022982"/>
    </source>
</evidence>
<dbReference type="PANTHER" id="PTHR36923:SF3">
    <property type="entry name" value="FERREDOXIN"/>
    <property type="match status" value="1"/>
</dbReference>
<dbReference type="PANTHER" id="PTHR36923">
    <property type="entry name" value="FERREDOXIN"/>
    <property type="match status" value="1"/>
</dbReference>
<feature type="domain" description="4Fe-4S ferredoxin-type" evidence="7">
    <location>
        <begin position="1"/>
        <end position="28"/>
    </location>
</feature>
<sequence>MRYKVNDSCIGCGLCASVCPAVFEMGPSGLAQAAEGEVAPEQEAAAEEAMSGCPVGAIEQA</sequence>
<comment type="caution">
    <text evidence="8">The sequence shown here is derived from an EMBL/GenBank/DDBJ whole genome shotgun (WGS) entry which is preliminary data.</text>
</comment>
<keyword evidence="5 6" id="KW-0411">Iron-sulfur</keyword>
<accession>A0ABS2G894</accession>
<dbReference type="InterPro" id="IPR017900">
    <property type="entry name" value="4Fe4S_Fe_S_CS"/>
</dbReference>
<dbReference type="InterPro" id="IPR017896">
    <property type="entry name" value="4Fe4S_Fe-S-bd"/>
</dbReference>
<dbReference type="PROSITE" id="PS00198">
    <property type="entry name" value="4FE4S_FER_1"/>
    <property type="match status" value="1"/>
</dbReference>
<dbReference type="InterPro" id="IPR051269">
    <property type="entry name" value="Fe-S_cluster_ET"/>
</dbReference>
<evidence type="ECO:0000256" key="4">
    <source>
        <dbReference type="ARBA" id="ARBA00023004"/>
    </source>
</evidence>
<proteinExistence type="predicted"/>
<comment type="function">
    <text evidence="6">Ferredoxins are iron-sulfur proteins that transfer electrons in a wide variety of metabolic reactions.</text>
</comment>
<dbReference type="EMBL" id="JACSNV010000002">
    <property type="protein sequence ID" value="MBM6876940.1"/>
    <property type="molecule type" value="Genomic_DNA"/>
</dbReference>
<evidence type="ECO:0000256" key="1">
    <source>
        <dbReference type="ARBA" id="ARBA00022448"/>
    </source>
</evidence>
<keyword evidence="2 6" id="KW-0479">Metal-binding</keyword>
<dbReference type="PROSITE" id="PS51379">
    <property type="entry name" value="4FE4S_FER_2"/>
    <property type="match status" value="1"/>
</dbReference>
<dbReference type="Gene3D" id="3.30.70.20">
    <property type="match status" value="1"/>
</dbReference>
<evidence type="ECO:0000313" key="8">
    <source>
        <dbReference type="EMBL" id="MBM6876940.1"/>
    </source>
</evidence>
<evidence type="ECO:0000259" key="7">
    <source>
        <dbReference type="PROSITE" id="PS51379"/>
    </source>
</evidence>
<dbReference type="Proteomes" id="UP000729290">
    <property type="component" value="Unassembled WGS sequence"/>
</dbReference>
<reference evidence="8 9" key="1">
    <citation type="journal article" date="2021" name="Sci. Rep.">
        <title>The distribution of antibiotic resistance genes in chicken gut microbiota commensals.</title>
        <authorList>
            <person name="Juricova H."/>
            <person name="Matiasovicova J."/>
            <person name="Kubasova T."/>
            <person name="Cejkova D."/>
            <person name="Rychlik I."/>
        </authorList>
    </citation>
    <scope>NUCLEOTIDE SEQUENCE [LARGE SCALE GENOMIC DNA]</scope>
    <source>
        <strain evidence="8 9">An431b</strain>
    </source>
</reference>
<organism evidence="8 9">
    <name type="scientific">Anaerotignum lactatifermentans</name>
    <dbReference type="NCBI Taxonomy" id="160404"/>
    <lineage>
        <taxon>Bacteria</taxon>
        <taxon>Bacillati</taxon>
        <taxon>Bacillota</taxon>
        <taxon>Clostridia</taxon>
        <taxon>Lachnospirales</taxon>
        <taxon>Anaerotignaceae</taxon>
        <taxon>Anaerotignum</taxon>
    </lineage>
</organism>
<keyword evidence="9" id="KW-1185">Reference proteome</keyword>
<name>A0ABS2G894_9FIRM</name>
<evidence type="ECO:0000313" key="9">
    <source>
        <dbReference type="Proteomes" id="UP000729290"/>
    </source>
</evidence>
<evidence type="ECO:0000256" key="6">
    <source>
        <dbReference type="RuleBase" id="RU368020"/>
    </source>
</evidence>